<evidence type="ECO:0000313" key="1">
    <source>
        <dbReference type="EMBL" id="GAI68672.1"/>
    </source>
</evidence>
<dbReference type="AlphaFoldDB" id="X1QJK8"/>
<comment type="caution">
    <text evidence="1">The sequence shown here is derived from an EMBL/GenBank/DDBJ whole genome shotgun (WGS) entry which is preliminary data.</text>
</comment>
<reference evidence="1" key="1">
    <citation type="journal article" date="2014" name="Front. Microbiol.">
        <title>High frequency of phylogenetically diverse reductive dehalogenase-homologous genes in deep subseafloor sedimentary metagenomes.</title>
        <authorList>
            <person name="Kawai M."/>
            <person name="Futagami T."/>
            <person name="Toyoda A."/>
            <person name="Takaki Y."/>
            <person name="Nishi S."/>
            <person name="Hori S."/>
            <person name="Arai W."/>
            <person name="Tsubouchi T."/>
            <person name="Morono Y."/>
            <person name="Uchiyama I."/>
            <person name="Ito T."/>
            <person name="Fujiyama A."/>
            <person name="Inagaki F."/>
            <person name="Takami H."/>
        </authorList>
    </citation>
    <scope>NUCLEOTIDE SEQUENCE</scope>
    <source>
        <strain evidence="1">Expedition CK06-06</strain>
    </source>
</reference>
<proteinExistence type="predicted"/>
<feature type="non-terminal residue" evidence="1">
    <location>
        <position position="1"/>
    </location>
</feature>
<organism evidence="1">
    <name type="scientific">marine sediment metagenome</name>
    <dbReference type="NCBI Taxonomy" id="412755"/>
    <lineage>
        <taxon>unclassified sequences</taxon>
        <taxon>metagenomes</taxon>
        <taxon>ecological metagenomes</taxon>
    </lineage>
</organism>
<dbReference type="EMBL" id="BARV01045417">
    <property type="protein sequence ID" value="GAI68672.1"/>
    <property type="molecule type" value="Genomic_DNA"/>
</dbReference>
<protein>
    <submittedName>
        <fullName evidence="1">Uncharacterized protein</fullName>
    </submittedName>
</protein>
<gene>
    <name evidence="1" type="ORF">S06H3_66544</name>
</gene>
<name>X1QJK8_9ZZZZ</name>
<sequence>SDSNRWVVNTTAFCAFKEKFISLIILVTT</sequence>
<accession>X1QJK8</accession>